<accession>A0ABR1MLK2</accession>
<name>A0ABR1MLK2_9PEZI</name>
<feature type="non-terminal residue" evidence="8">
    <location>
        <position position="1"/>
    </location>
</feature>
<keyword evidence="3 6" id="KW-0812">Transmembrane</keyword>
<evidence type="ECO:0000256" key="2">
    <source>
        <dbReference type="ARBA" id="ARBA00022448"/>
    </source>
</evidence>
<comment type="subcellular location">
    <subcellularLocation>
        <location evidence="1">Membrane</location>
        <topology evidence="1">Multi-pass membrane protein</topology>
    </subcellularLocation>
</comment>
<dbReference type="EMBL" id="JBBPDW010000008">
    <property type="protein sequence ID" value="KAK7550199.1"/>
    <property type="molecule type" value="Genomic_DNA"/>
</dbReference>
<protein>
    <submittedName>
        <fullName evidence="8">General substrate transporter</fullName>
    </submittedName>
</protein>
<feature type="transmembrane region" description="Helical" evidence="6">
    <location>
        <begin position="149"/>
        <end position="168"/>
    </location>
</feature>
<evidence type="ECO:0000313" key="9">
    <source>
        <dbReference type="Proteomes" id="UP001365128"/>
    </source>
</evidence>
<feature type="transmembrane region" description="Helical" evidence="6">
    <location>
        <begin position="222"/>
        <end position="243"/>
    </location>
</feature>
<dbReference type="PANTHER" id="PTHR48020:SF22">
    <property type="entry name" value="MAJOR FACILITATOR SUPERFAMILY (MFS) PROFILE DOMAIN-CONTAINING PROTEIN-RELATED"/>
    <property type="match status" value="1"/>
</dbReference>
<feature type="transmembrane region" description="Helical" evidence="6">
    <location>
        <begin position="120"/>
        <end position="140"/>
    </location>
</feature>
<dbReference type="Proteomes" id="UP001365128">
    <property type="component" value="Unassembled WGS sequence"/>
</dbReference>
<comment type="caution">
    <text evidence="8">The sequence shown here is derived from an EMBL/GenBank/DDBJ whole genome shotgun (WGS) entry which is preliminary data.</text>
</comment>
<keyword evidence="2" id="KW-0813">Transport</keyword>
<evidence type="ECO:0000256" key="6">
    <source>
        <dbReference type="SAM" id="Phobius"/>
    </source>
</evidence>
<evidence type="ECO:0000259" key="7">
    <source>
        <dbReference type="PROSITE" id="PS50850"/>
    </source>
</evidence>
<dbReference type="Pfam" id="PF00083">
    <property type="entry name" value="Sugar_tr"/>
    <property type="match status" value="1"/>
</dbReference>
<evidence type="ECO:0000256" key="5">
    <source>
        <dbReference type="ARBA" id="ARBA00023136"/>
    </source>
</evidence>
<dbReference type="SUPFAM" id="SSF103473">
    <property type="entry name" value="MFS general substrate transporter"/>
    <property type="match status" value="1"/>
</dbReference>
<evidence type="ECO:0000256" key="1">
    <source>
        <dbReference type="ARBA" id="ARBA00004141"/>
    </source>
</evidence>
<reference evidence="8 9" key="1">
    <citation type="submission" date="2024-04" db="EMBL/GenBank/DDBJ databases">
        <title>Phyllosticta paracitricarpa is synonymous to the EU quarantine fungus P. citricarpa based on phylogenomic analyses.</title>
        <authorList>
            <consortium name="Lawrence Berkeley National Laboratory"/>
            <person name="Van Ingen-Buijs V.A."/>
            <person name="Van Westerhoven A.C."/>
            <person name="Haridas S."/>
            <person name="Skiadas P."/>
            <person name="Martin F."/>
            <person name="Groenewald J.Z."/>
            <person name="Crous P.W."/>
            <person name="Seidl M.F."/>
        </authorList>
    </citation>
    <scope>NUCLEOTIDE SEQUENCE [LARGE SCALE GENOMIC DNA]</scope>
    <source>
        <strain evidence="8 9">CBS 122670</strain>
    </source>
</reference>
<evidence type="ECO:0000256" key="4">
    <source>
        <dbReference type="ARBA" id="ARBA00022989"/>
    </source>
</evidence>
<keyword evidence="4 6" id="KW-1133">Transmembrane helix</keyword>
<dbReference type="InterPro" id="IPR020846">
    <property type="entry name" value="MFS_dom"/>
</dbReference>
<keyword evidence="5 6" id="KW-0472">Membrane</keyword>
<evidence type="ECO:0000313" key="8">
    <source>
        <dbReference type="EMBL" id="KAK7550199.1"/>
    </source>
</evidence>
<dbReference type="PROSITE" id="PS50850">
    <property type="entry name" value="MFS"/>
    <property type="match status" value="1"/>
</dbReference>
<gene>
    <name evidence="8" type="ORF">IWX46DRAFT_509978</name>
</gene>
<feature type="transmembrane region" description="Helical" evidence="6">
    <location>
        <begin position="188"/>
        <end position="210"/>
    </location>
</feature>
<proteinExistence type="predicted"/>
<sequence>GLTDVAHGWRHMVVIDGVPAVLLGCIKPLCPESPRQLVSHGKFEEAEAVIKRIFPQATDKLVKDKSIWWQLKQQFCVPANFRPHISTCVVGAVSQLGGFDALMYYSGKIFGLVGFNKPTVVSIVVGATNFTFSLFCVTILDRFGRRKTVCISGLGTFLSLVVAAVSFLHIPISKDLKIETQDVGWPGYLILATIIYIGFSASGVATITWLGTELLPVEVGALGTMTNTGVVWGCNIIIASTFINMMRDITSSGAFGFFSGICFVGWLFVLLGYPNVTGMPLEAVREVYTHGFGVKRASKLQKERK</sequence>
<dbReference type="Gene3D" id="1.20.1250.20">
    <property type="entry name" value="MFS general substrate transporter like domains"/>
    <property type="match status" value="1"/>
</dbReference>
<dbReference type="PANTHER" id="PTHR48020">
    <property type="entry name" value="PROTON MYO-INOSITOL COTRANSPORTER"/>
    <property type="match status" value="1"/>
</dbReference>
<organism evidence="8 9">
    <name type="scientific">Phyllosticta citricarpa</name>
    <dbReference type="NCBI Taxonomy" id="55181"/>
    <lineage>
        <taxon>Eukaryota</taxon>
        <taxon>Fungi</taxon>
        <taxon>Dikarya</taxon>
        <taxon>Ascomycota</taxon>
        <taxon>Pezizomycotina</taxon>
        <taxon>Dothideomycetes</taxon>
        <taxon>Dothideomycetes incertae sedis</taxon>
        <taxon>Botryosphaeriales</taxon>
        <taxon>Phyllostictaceae</taxon>
        <taxon>Phyllosticta</taxon>
    </lineage>
</organism>
<feature type="non-terminal residue" evidence="8">
    <location>
        <position position="305"/>
    </location>
</feature>
<dbReference type="InterPro" id="IPR036259">
    <property type="entry name" value="MFS_trans_sf"/>
</dbReference>
<dbReference type="InterPro" id="IPR050814">
    <property type="entry name" value="Myo-inositol_Transporter"/>
</dbReference>
<keyword evidence="9" id="KW-1185">Reference proteome</keyword>
<dbReference type="InterPro" id="IPR005828">
    <property type="entry name" value="MFS_sugar_transport-like"/>
</dbReference>
<evidence type="ECO:0000256" key="3">
    <source>
        <dbReference type="ARBA" id="ARBA00022692"/>
    </source>
</evidence>
<feature type="transmembrane region" description="Helical" evidence="6">
    <location>
        <begin position="255"/>
        <end position="273"/>
    </location>
</feature>
<feature type="domain" description="Major facilitator superfamily (MFS) profile" evidence="7">
    <location>
        <begin position="1"/>
        <end position="277"/>
    </location>
</feature>